<dbReference type="Proteomes" id="UP000286246">
    <property type="component" value="Unassembled WGS sequence"/>
</dbReference>
<sequence>MLKVFLYSSILYCSMAQSSNMKTYSREDAAKFGAILRSGFFCFSREQVRDSFLNNTYFIAILFVFEADFIRFYPNEVRVKSV</sequence>
<accession>A0A420B7C3</accession>
<protein>
    <submittedName>
        <fullName evidence="1">Uncharacterized protein</fullName>
    </submittedName>
</protein>
<evidence type="ECO:0000313" key="2">
    <source>
        <dbReference type="Proteomes" id="UP000286246"/>
    </source>
</evidence>
<comment type="caution">
    <text evidence="1">The sequence shown here is derived from an EMBL/GenBank/DDBJ whole genome shotgun (WGS) entry which is preliminary data.</text>
</comment>
<dbReference type="EMBL" id="RAPY01000002">
    <property type="protein sequence ID" value="RKE52690.1"/>
    <property type="molecule type" value="Genomic_DNA"/>
</dbReference>
<name>A0A420B7C3_SPHD1</name>
<organism evidence="1 2">
    <name type="scientific">Sphingobacterium detergens</name>
    <dbReference type="NCBI Taxonomy" id="1145106"/>
    <lineage>
        <taxon>Bacteria</taxon>
        <taxon>Pseudomonadati</taxon>
        <taxon>Bacteroidota</taxon>
        <taxon>Sphingobacteriia</taxon>
        <taxon>Sphingobacteriales</taxon>
        <taxon>Sphingobacteriaceae</taxon>
        <taxon>Sphingobacterium</taxon>
    </lineage>
</organism>
<evidence type="ECO:0000313" key="1">
    <source>
        <dbReference type="EMBL" id="RKE52690.1"/>
    </source>
</evidence>
<reference evidence="1 2" key="1">
    <citation type="submission" date="2018-09" db="EMBL/GenBank/DDBJ databases">
        <title>Genomic Encyclopedia of Type Strains, Phase III (KMG-III): the genomes of soil and plant-associated and newly described type strains.</title>
        <authorList>
            <person name="Whitman W."/>
        </authorList>
    </citation>
    <scope>NUCLEOTIDE SEQUENCE [LARGE SCALE GENOMIC DNA]</scope>
    <source>
        <strain evidence="1 2">CECT 7938</strain>
    </source>
</reference>
<keyword evidence="2" id="KW-1185">Reference proteome</keyword>
<dbReference type="AlphaFoldDB" id="A0A420B7C3"/>
<proteinExistence type="predicted"/>
<gene>
    <name evidence="1" type="ORF">DFQ12_2932</name>
</gene>